<protein>
    <recommendedName>
        <fullName evidence="4">Tryptophan synthase beta chain-like PALP domain-containing protein</fullName>
    </recommendedName>
</protein>
<comment type="similarity">
    <text evidence="2">Belongs to the threonine synthase family.</text>
</comment>
<reference evidence="5" key="1">
    <citation type="journal article" date="2014" name="Front. Microbiol.">
        <title>High frequency of phylogenetically diverse reductive dehalogenase-homologous genes in deep subseafloor sedimentary metagenomes.</title>
        <authorList>
            <person name="Kawai M."/>
            <person name="Futagami T."/>
            <person name="Toyoda A."/>
            <person name="Takaki Y."/>
            <person name="Nishi S."/>
            <person name="Hori S."/>
            <person name="Arai W."/>
            <person name="Tsubouchi T."/>
            <person name="Morono Y."/>
            <person name="Uchiyama I."/>
            <person name="Ito T."/>
            <person name="Fujiyama A."/>
            <person name="Inagaki F."/>
            <person name="Takami H."/>
        </authorList>
    </citation>
    <scope>NUCLEOTIDE SEQUENCE</scope>
    <source>
        <strain evidence="5">Expedition CK06-06</strain>
    </source>
</reference>
<dbReference type="InterPro" id="IPR036052">
    <property type="entry name" value="TrpB-like_PALP_sf"/>
</dbReference>
<keyword evidence="3" id="KW-0663">Pyridoxal phosphate</keyword>
<name>X1F9A7_9ZZZZ</name>
<evidence type="ECO:0000256" key="2">
    <source>
        <dbReference type="ARBA" id="ARBA00005517"/>
    </source>
</evidence>
<comment type="caution">
    <text evidence="5">The sequence shown here is derived from an EMBL/GenBank/DDBJ whole genome shotgun (WGS) entry which is preliminary data.</text>
</comment>
<evidence type="ECO:0000259" key="4">
    <source>
        <dbReference type="Pfam" id="PF00291"/>
    </source>
</evidence>
<dbReference type="InterPro" id="IPR001926">
    <property type="entry name" value="TrpB-like_PALP"/>
</dbReference>
<dbReference type="PANTHER" id="PTHR42690:SF1">
    <property type="entry name" value="THREONINE SYNTHASE-LIKE 2"/>
    <property type="match status" value="1"/>
</dbReference>
<dbReference type="AlphaFoldDB" id="X1F9A7"/>
<evidence type="ECO:0000256" key="3">
    <source>
        <dbReference type="ARBA" id="ARBA00022898"/>
    </source>
</evidence>
<dbReference type="InterPro" id="IPR004450">
    <property type="entry name" value="Thr_synthase-like"/>
</dbReference>
<comment type="cofactor">
    <cofactor evidence="1">
        <name>pyridoxal 5'-phosphate</name>
        <dbReference type="ChEBI" id="CHEBI:597326"/>
    </cofactor>
</comment>
<dbReference type="Pfam" id="PF00291">
    <property type="entry name" value="PALP"/>
    <property type="match status" value="1"/>
</dbReference>
<dbReference type="PANTHER" id="PTHR42690">
    <property type="entry name" value="THREONINE SYNTHASE FAMILY MEMBER"/>
    <property type="match status" value="1"/>
</dbReference>
<accession>X1F9A7</accession>
<dbReference type="NCBIfam" id="TIGR00260">
    <property type="entry name" value="thrC"/>
    <property type="match status" value="1"/>
</dbReference>
<dbReference type="SUPFAM" id="SSF53686">
    <property type="entry name" value="Tryptophan synthase beta subunit-like PLP-dependent enzymes"/>
    <property type="match status" value="1"/>
</dbReference>
<feature type="non-terminal residue" evidence="5">
    <location>
        <position position="1"/>
    </location>
</feature>
<dbReference type="EMBL" id="BARU01005850">
    <property type="protein sequence ID" value="GAH42221.1"/>
    <property type="molecule type" value="Genomic_DNA"/>
</dbReference>
<proteinExistence type="inferred from homology"/>
<organism evidence="5">
    <name type="scientific">marine sediment metagenome</name>
    <dbReference type="NCBI Taxonomy" id="412755"/>
    <lineage>
        <taxon>unclassified sequences</taxon>
        <taxon>metagenomes</taxon>
        <taxon>ecological metagenomes</taxon>
    </lineage>
</organism>
<gene>
    <name evidence="5" type="ORF">S03H2_11456</name>
</gene>
<dbReference type="Gene3D" id="3.40.50.1100">
    <property type="match status" value="2"/>
</dbReference>
<evidence type="ECO:0000313" key="5">
    <source>
        <dbReference type="EMBL" id="GAH42221.1"/>
    </source>
</evidence>
<sequence>LQQIVNNALNFKIPIEKITGNDYICYLDRGPTCSFKDFGARTLARIMDHFLEVDNKNITILTATSGDTGGAVAQAFYKMSRIKVVVLYPKNEISNLQRKQMTTLGENITAFGLKGKFDDCQKLVKTAFADNELNHINLSSANSINFGRLIPQTLYYFWSYSRIIGKKNEKVIFSVPSGNFGNLTGGLIAKKMGLPIKRFISAVNENNEFPTFLRTGVYIKVDPSINCISNAMNVGHPSNLARIFDLYGGQIDEKGVIHKVPNMEELRNDIISYSISDKATKDAIVSFYKKHKKIIEPHGAVGWVALQTYRNGYPKNNDIKSITFETADPSKFPEEIIKLIDVVPEMPHSLKIIQSKSEFPNLKEIEEYTDFKEFLLEEFQS</sequence>
<dbReference type="InterPro" id="IPR051166">
    <property type="entry name" value="Threonine_Synthase"/>
</dbReference>
<feature type="domain" description="Tryptophan synthase beta chain-like PALP" evidence="4">
    <location>
        <begin position="28"/>
        <end position="316"/>
    </location>
</feature>
<evidence type="ECO:0000256" key="1">
    <source>
        <dbReference type="ARBA" id="ARBA00001933"/>
    </source>
</evidence>